<dbReference type="RefSeq" id="WP_150758820.1">
    <property type="nucleotide sequence ID" value="NZ_CABVIE010000014.1"/>
</dbReference>
<feature type="transmembrane region" description="Helical" evidence="1">
    <location>
        <begin position="163"/>
        <end position="180"/>
    </location>
</feature>
<feature type="transmembrane region" description="Helical" evidence="1">
    <location>
        <begin position="260"/>
        <end position="281"/>
    </location>
</feature>
<dbReference type="GO" id="GO:0016020">
    <property type="term" value="C:membrane"/>
    <property type="evidence" value="ECO:0007669"/>
    <property type="project" value="TreeGrafter"/>
</dbReference>
<dbReference type="EMBL" id="CABVIE010000014">
    <property type="protein sequence ID" value="VVP27667.1"/>
    <property type="molecule type" value="Genomic_DNA"/>
</dbReference>
<feature type="transmembrane region" description="Helical" evidence="1">
    <location>
        <begin position="125"/>
        <end position="143"/>
    </location>
</feature>
<feature type="transmembrane region" description="Helical" evidence="1">
    <location>
        <begin position="187"/>
        <end position="206"/>
    </location>
</feature>
<gene>
    <name evidence="3" type="ORF">PS900_04188</name>
</gene>
<reference evidence="3 4" key="1">
    <citation type="submission" date="2019-09" db="EMBL/GenBank/DDBJ databases">
        <authorList>
            <person name="Chandra G."/>
            <person name="Truman W A."/>
        </authorList>
    </citation>
    <scope>NUCLEOTIDE SEQUENCE [LARGE SCALE GENOMIC DNA]</scope>
    <source>
        <strain evidence="3">PS900</strain>
    </source>
</reference>
<feature type="transmembrane region" description="Helical" evidence="1">
    <location>
        <begin position="235"/>
        <end position="254"/>
    </location>
</feature>
<dbReference type="Pfam" id="PF01757">
    <property type="entry name" value="Acyl_transf_3"/>
    <property type="match status" value="1"/>
</dbReference>
<feature type="domain" description="Acyltransferase 3" evidence="2">
    <location>
        <begin position="12"/>
        <end position="334"/>
    </location>
</feature>
<evidence type="ECO:0000259" key="2">
    <source>
        <dbReference type="Pfam" id="PF01757"/>
    </source>
</evidence>
<keyword evidence="1" id="KW-1133">Transmembrane helix</keyword>
<evidence type="ECO:0000256" key="1">
    <source>
        <dbReference type="SAM" id="Phobius"/>
    </source>
</evidence>
<feature type="transmembrane region" description="Helical" evidence="1">
    <location>
        <begin position="51"/>
        <end position="72"/>
    </location>
</feature>
<feature type="transmembrane region" description="Helical" evidence="1">
    <location>
        <begin position="20"/>
        <end position="39"/>
    </location>
</feature>
<dbReference type="GO" id="GO:0009103">
    <property type="term" value="P:lipopolysaccharide biosynthetic process"/>
    <property type="evidence" value="ECO:0007669"/>
    <property type="project" value="TreeGrafter"/>
</dbReference>
<comment type="caution">
    <text evidence="3">The sequence shown here is derived from an EMBL/GenBank/DDBJ whole genome shotgun (WGS) entry which is preliminary data.</text>
</comment>
<name>A0A8H2RJ31_PSEFL</name>
<dbReference type="PANTHER" id="PTHR23028:SF53">
    <property type="entry name" value="ACYL_TRANSF_3 DOMAIN-CONTAINING PROTEIN"/>
    <property type="match status" value="1"/>
</dbReference>
<evidence type="ECO:0000313" key="4">
    <source>
        <dbReference type="Proteomes" id="UP000325723"/>
    </source>
</evidence>
<protein>
    <recommendedName>
        <fullName evidence="2">Acyltransferase 3 domain-containing protein</fullName>
    </recommendedName>
</protein>
<keyword evidence="1" id="KW-0812">Transmembrane</keyword>
<sequence length="360" mass="40106">MRTGTNSNSDDNNFNGLRFFAAMAVVLSHSFTLATGNPLNEPLTSALGINIGHIAVDIFFVSSGFLVTSSLLRSNTIGEFLLFRALRVFPALWTLLIITVFLIGPLLSSLSAIEYFSKFETYKYLIQNAILIFGANYYLPGFFETAPYPMVVNGSLWSLPIEIRMYLILACIWAGLSIINRKTTSNLRMVAWVVFLSCTVIAVYHYVTGQEVGNFFRLGGMFFSGVLLKTYKEKIIIPWWGGLLLVLATVVAAADTRFFLMVYSITSPFLVIFVAHCKIPVISNIYIKDDVSYGVYVYSFPVQQIIVLSIPGVAPINTFLYSALVTLPIAFLSWRLVESKILKLKGKFRKNTPLIPLATA</sequence>
<dbReference type="Proteomes" id="UP000325723">
    <property type="component" value="Unassembled WGS sequence"/>
</dbReference>
<evidence type="ECO:0000313" key="3">
    <source>
        <dbReference type="EMBL" id="VVP27667.1"/>
    </source>
</evidence>
<dbReference type="PANTHER" id="PTHR23028">
    <property type="entry name" value="ACETYLTRANSFERASE"/>
    <property type="match status" value="1"/>
</dbReference>
<accession>A0A8H2RJ31</accession>
<proteinExistence type="predicted"/>
<organism evidence="3 4">
    <name type="scientific">Pseudomonas fluorescens</name>
    <dbReference type="NCBI Taxonomy" id="294"/>
    <lineage>
        <taxon>Bacteria</taxon>
        <taxon>Pseudomonadati</taxon>
        <taxon>Pseudomonadota</taxon>
        <taxon>Gammaproteobacteria</taxon>
        <taxon>Pseudomonadales</taxon>
        <taxon>Pseudomonadaceae</taxon>
        <taxon>Pseudomonas</taxon>
    </lineage>
</organism>
<feature type="transmembrane region" description="Helical" evidence="1">
    <location>
        <begin position="92"/>
        <end position="113"/>
    </location>
</feature>
<dbReference type="GO" id="GO:0016747">
    <property type="term" value="F:acyltransferase activity, transferring groups other than amino-acyl groups"/>
    <property type="evidence" value="ECO:0007669"/>
    <property type="project" value="InterPro"/>
</dbReference>
<dbReference type="InterPro" id="IPR050879">
    <property type="entry name" value="Acyltransferase_3"/>
</dbReference>
<dbReference type="InterPro" id="IPR002656">
    <property type="entry name" value="Acyl_transf_3_dom"/>
</dbReference>
<keyword evidence="1" id="KW-0472">Membrane</keyword>
<dbReference type="AlphaFoldDB" id="A0A8H2RJ31"/>